<sequence length="895" mass="94492">MHEDLDDTELVTCLRERSSADPATLSALFSARPDLMTPVPSDLAALARRAVSRAALARALDELDRPSLEVLEGVLVYTEHPRTPAEPGANREELAQALSTPVAQLDPYLETLAGQALAWSVDGRLRTTPNLHALLTEPAGLGPRMRSLLAGCSPERLRMLVRDLDLTTMTPEEHVSELADELAEPNRVSAVLEELDPQARSVLDRLTWGPPRGTISSVRHPVPRTEAASPIESLLAHGVLVPSGETTVTLPREIALILRGGRLRRSPIEGPPELTGSSLPMEQVDRIAAGQAFTVVRGLEDLLDSWAETPPAALRDGGLGVRDLRQAARLLGTEETAAAVVLEAAHAAGLVNTAGGVGGEWLPTVAFDAWRAEDPAYRWLRLIQGWLAAPRAASRAGTPASTGSTRRPRSVLGPGLDHTAAPLARLEVLRLLAELPGGFAPQEEALAARLTWLRPRRSRSDEVELRAEARGEAALLGLSGRGALATHARILVAGLTDPPTPEGPGSQEQRRATAASAAPMPDAGTARNGHTDTAGTGEGDTSDTPATPDPDPTGGETEVDRRVVQALAAHLPQAVEHVLVQGDLTAVAPGPLVPHLARELELCAEVESTGGGTVYRFTESSLRRALDAGRGAEDVLALLHTHAATPIPQALEYLVRDVSRRHGRLRAGRASSYLRCDDPLLLDELLADPRVGGLALARLAPTVVASSVPRPTLLERLRELGYHPVAEATDGSTQIRPAQDRRAEGVATGSPPREPVPGTRPPTHLCTAAARAVHAGDAAARQHRTAVAEPTGRPPRAATEETLTTLSAAVASGVPLWIGYLDAEGQSSSRIIEPARLDGGYLTAYDATRAAVHRFAIHRITGAARVDEQDATPATADSDGMASAISTGTGDGDHE</sequence>
<dbReference type="EMBL" id="JAVLVT010000003">
    <property type="protein sequence ID" value="MDS1270198.1"/>
    <property type="molecule type" value="Genomic_DNA"/>
</dbReference>
<feature type="region of interest" description="Disordered" evidence="1">
    <location>
        <begin position="868"/>
        <end position="895"/>
    </location>
</feature>
<evidence type="ECO:0000313" key="4">
    <source>
        <dbReference type="EMBL" id="MDS1270198.1"/>
    </source>
</evidence>
<feature type="domain" description="Helicase XPB/Ssl2 N-terminal" evidence="3">
    <location>
        <begin position="578"/>
        <end position="700"/>
    </location>
</feature>
<feature type="domain" description="WYL" evidence="2">
    <location>
        <begin position="801"/>
        <end position="863"/>
    </location>
</feature>
<accession>A0ABU2H4H2</accession>
<dbReference type="PANTHER" id="PTHR34580:SF3">
    <property type="entry name" value="PROTEIN PAFB"/>
    <property type="match status" value="1"/>
</dbReference>
<evidence type="ECO:0000256" key="1">
    <source>
        <dbReference type="SAM" id="MobiDB-lite"/>
    </source>
</evidence>
<dbReference type="PANTHER" id="PTHR34580">
    <property type="match status" value="1"/>
</dbReference>
<dbReference type="Proteomes" id="UP001250214">
    <property type="component" value="Unassembled WGS sequence"/>
</dbReference>
<evidence type="ECO:0000259" key="2">
    <source>
        <dbReference type="Pfam" id="PF13280"/>
    </source>
</evidence>
<keyword evidence="4" id="KW-0547">Nucleotide-binding</keyword>
<gene>
    <name evidence="4" type="ORF">RIF23_07815</name>
</gene>
<feature type="region of interest" description="Disordered" evidence="1">
    <location>
        <begin position="494"/>
        <end position="557"/>
    </location>
</feature>
<reference evidence="5" key="1">
    <citation type="submission" date="2023-07" db="EMBL/GenBank/DDBJ databases">
        <title>Novel species in the genus Lipingzhangella isolated from Sambhar Salt Lake.</title>
        <authorList>
            <person name="Jiya N."/>
            <person name="Kajale S."/>
            <person name="Sharma A."/>
        </authorList>
    </citation>
    <scope>NUCLEOTIDE SEQUENCE [LARGE SCALE GENOMIC DNA]</scope>
    <source>
        <strain evidence="5">LS1_29</strain>
    </source>
</reference>
<dbReference type="PROSITE" id="PS52050">
    <property type="entry name" value="WYL"/>
    <property type="match status" value="1"/>
</dbReference>
<comment type="caution">
    <text evidence="4">The sequence shown here is derived from an EMBL/GenBank/DDBJ whole genome shotgun (WGS) entry which is preliminary data.</text>
</comment>
<evidence type="ECO:0000313" key="5">
    <source>
        <dbReference type="Proteomes" id="UP001250214"/>
    </source>
</evidence>
<keyword evidence="4" id="KW-0378">Hydrolase</keyword>
<name>A0ABU2H4H2_9ACTN</name>
<feature type="region of interest" description="Disordered" evidence="1">
    <location>
        <begin position="394"/>
        <end position="415"/>
    </location>
</feature>
<protein>
    <submittedName>
        <fullName evidence="4">Helicase-associated domain-containing protein</fullName>
    </submittedName>
</protein>
<dbReference type="InterPro" id="IPR026881">
    <property type="entry name" value="WYL_dom"/>
</dbReference>
<dbReference type="InterPro" id="IPR051534">
    <property type="entry name" value="CBASS_pafABC_assoc_protein"/>
</dbReference>
<dbReference type="Pfam" id="PF13280">
    <property type="entry name" value="WYL"/>
    <property type="match status" value="1"/>
</dbReference>
<dbReference type="GO" id="GO:0004386">
    <property type="term" value="F:helicase activity"/>
    <property type="evidence" value="ECO:0007669"/>
    <property type="project" value="UniProtKB-KW"/>
</dbReference>
<organism evidence="4 5">
    <name type="scientific">Lipingzhangella rawalii</name>
    <dbReference type="NCBI Taxonomy" id="2055835"/>
    <lineage>
        <taxon>Bacteria</taxon>
        <taxon>Bacillati</taxon>
        <taxon>Actinomycetota</taxon>
        <taxon>Actinomycetes</taxon>
        <taxon>Streptosporangiales</taxon>
        <taxon>Nocardiopsidaceae</taxon>
        <taxon>Lipingzhangella</taxon>
    </lineage>
</organism>
<evidence type="ECO:0000259" key="3">
    <source>
        <dbReference type="Pfam" id="PF13625"/>
    </source>
</evidence>
<dbReference type="Pfam" id="PF13625">
    <property type="entry name" value="Helicase_C_3"/>
    <property type="match status" value="1"/>
</dbReference>
<feature type="region of interest" description="Disordered" evidence="1">
    <location>
        <begin position="725"/>
        <end position="760"/>
    </location>
</feature>
<dbReference type="RefSeq" id="WP_310911732.1">
    <property type="nucleotide sequence ID" value="NZ_JAVLVT010000003.1"/>
</dbReference>
<keyword evidence="5" id="KW-1185">Reference proteome</keyword>
<proteinExistence type="predicted"/>
<keyword evidence="4" id="KW-0347">Helicase</keyword>
<keyword evidence="4" id="KW-0067">ATP-binding</keyword>
<feature type="compositionally biased region" description="Low complexity" evidence="1">
    <location>
        <begin position="512"/>
        <end position="526"/>
    </location>
</feature>
<dbReference type="InterPro" id="IPR032830">
    <property type="entry name" value="XPB/Ssl2_N"/>
</dbReference>